<evidence type="ECO:0000313" key="1">
    <source>
        <dbReference type="EMBL" id="ESN97079.1"/>
    </source>
</evidence>
<dbReference type="HOGENOM" id="CLU_2052155_0_0_1"/>
<name>T1FDB4_HELRO</name>
<dbReference type="RefSeq" id="XP_009024861.1">
    <property type="nucleotide sequence ID" value="XM_009026613.1"/>
</dbReference>
<dbReference type="GeneID" id="20206813"/>
<accession>T1FDB4</accession>
<protein>
    <submittedName>
        <fullName evidence="1 2">Uncharacterized protein</fullName>
    </submittedName>
</protein>
<organism evidence="2 3">
    <name type="scientific">Helobdella robusta</name>
    <name type="common">Californian leech</name>
    <dbReference type="NCBI Taxonomy" id="6412"/>
    <lineage>
        <taxon>Eukaryota</taxon>
        <taxon>Metazoa</taxon>
        <taxon>Spiralia</taxon>
        <taxon>Lophotrochozoa</taxon>
        <taxon>Annelida</taxon>
        <taxon>Clitellata</taxon>
        <taxon>Hirudinea</taxon>
        <taxon>Rhynchobdellida</taxon>
        <taxon>Glossiphoniidae</taxon>
        <taxon>Helobdella</taxon>
    </lineage>
</organism>
<dbReference type="CTD" id="20206813"/>
<dbReference type="InParanoid" id="T1FDB4"/>
<dbReference type="Proteomes" id="UP000015101">
    <property type="component" value="Unassembled WGS sequence"/>
</dbReference>
<reference evidence="1 3" key="2">
    <citation type="journal article" date="2013" name="Nature">
        <title>Insights into bilaterian evolution from three spiralian genomes.</title>
        <authorList>
            <person name="Simakov O."/>
            <person name="Marletaz F."/>
            <person name="Cho S.J."/>
            <person name="Edsinger-Gonzales E."/>
            <person name="Havlak P."/>
            <person name="Hellsten U."/>
            <person name="Kuo D.H."/>
            <person name="Larsson T."/>
            <person name="Lv J."/>
            <person name="Arendt D."/>
            <person name="Savage R."/>
            <person name="Osoegawa K."/>
            <person name="de Jong P."/>
            <person name="Grimwood J."/>
            <person name="Chapman J.A."/>
            <person name="Shapiro H."/>
            <person name="Aerts A."/>
            <person name="Otillar R.P."/>
            <person name="Terry A.Y."/>
            <person name="Boore J.L."/>
            <person name="Grigoriev I.V."/>
            <person name="Lindberg D.R."/>
            <person name="Seaver E.C."/>
            <person name="Weisblat D.A."/>
            <person name="Putnam N.H."/>
            <person name="Rokhsar D.S."/>
        </authorList>
    </citation>
    <scope>NUCLEOTIDE SEQUENCE</scope>
</reference>
<dbReference type="KEGG" id="hro:HELRODRAFT_178528"/>
<proteinExistence type="predicted"/>
<gene>
    <name evidence="2" type="primary">20206813</name>
    <name evidence="1" type="ORF">HELRODRAFT_178528</name>
</gene>
<reference evidence="2" key="3">
    <citation type="submission" date="2015-06" db="UniProtKB">
        <authorList>
            <consortium name="EnsemblMetazoa"/>
        </authorList>
    </citation>
    <scope>IDENTIFICATION</scope>
</reference>
<sequence>MMQIHSNDVLANARSESLSVDDEDKDDVFDVIIKLREELLASDSDRFIQHKQTLLDLAKAKLLITSSKFNNFAKSCSIAKVARPFNRSCFTVDRCTLYLLQLAECPFSFCYSYRNCTKDS</sequence>
<dbReference type="EMBL" id="KB097456">
    <property type="protein sequence ID" value="ESN97079.1"/>
    <property type="molecule type" value="Genomic_DNA"/>
</dbReference>
<evidence type="ECO:0000313" key="2">
    <source>
        <dbReference type="EnsemblMetazoa" id="HelroP178528"/>
    </source>
</evidence>
<reference evidence="3" key="1">
    <citation type="submission" date="2012-12" db="EMBL/GenBank/DDBJ databases">
        <authorList>
            <person name="Hellsten U."/>
            <person name="Grimwood J."/>
            <person name="Chapman J.A."/>
            <person name="Shapiro H."/>
            <person name="Aerts A."/>
            <person name="Otillar R.P."/>
            <person name="Terry A.Y."/>
            <person name="Boore J.L."/>
            <person name="Simakov O."/>
            <person name="Marletaz F."/>
            <person name="Cho S.-J."/>
            <person name="Edsinger-Gonzales E."/>
            <person name="Havlak P."/>
            <person name="Kuo D.-H."/>
            <person name="Larsson T."/>
            <person name="Lv J."/>
            <person name="Arendt D."/>
            <person name="Savage R."/>
            <person name="Osoegawa K."/>
            <person name="de Jong P."/>
            <person name="Lindberg D.R."/>
            <person name="Seaver E.C."/>
            <person name="Weisblat D.A."/>
            <person name="Putnam N.H."/>
            <person name="Grigoriev I.V."/>
            <person name="Rokhsar D.S."/>
        </authorList>
    </citation>
    <scope>NUCLEOTIDE SEQUENCE</scope>
</reference>
<keyword evidence="3" id="KW-1185">Reference proteome</keyword>
<dbReference type="EnsemblMetazoa" id="HelroT178528">
    <property type="protein sequence ID" value="HelroP178528"/>
    <property type="gene ID" value="HelroG178528"/>
</dbReference>
<evidence type="ECO:0000313" key="3">
    <source>
        <dbReference type="Proteomes" id="UP000015101"/>
    </source>
</evidence>
<dbReference type="AlphaFoldDB" id="T1FDB4"/>
<dbReference type="EMBL" id="AMQM01006463">
    <property type="status" value="NOT_ANNOTATED_CDS"/>
    <property type="molecule type" value="Genomic_DNA"/>
</dbReference>